<dbReference type="STRING" id="318161.Sden_2636"/>
<feature type="chain" id="PRO_5004181505" evidence="1">
    <location>
        <begin position="25"/>
        <end position="246"/>
    </location>
</feature>
<dbReference type="OrthoDB" id="8255022at2"/>
<evidence type="ECO:0000313" key="3">
    <source>
        <dbReference type="Proteomes" id="UP000001982"/>
    </source>
</evidence>
<gene>
    <name evidence="2" type="ordered locus">Sden_2636</name>
</gene>
<dbReference type="Proteomes" id="UP000001982">
    <property type="component" value="Chromosome"/>
</dbReference>
<dbReference type="KEGG" id="sdn:Sden_2636"/>
<protein>
    <submittedName>
        <fullName evidence="2">Uncharacterized protein</fullName>
    </submittedName>
</protein>
<dbReference type="HOGENOM" id="CLU_080965_2_0_6"/>
<keyword evidence="3" id="KW-1185">Reference proteome</keyword>
<dbReference type="AlphaFoldDB" id="Q12KW1"/>
<name>Q12KW1_SHEDO</name>
<reference evidence="2 3" key="1">
    <citation type="submission" date="2006-03" db="EMBL/GenBank/DDBJ databases">
        <title>Complete sequence of Shewanella denitrificans OS217.</title>
        <authorList>
            <consortium name="US DOE Joint Genome Institute"/>
            <person name="Copeland A."/>
            <person name="Lucas S."/>
            <person name="Lapidus A."/>
            <person name="Barry K."/>
            <person name="Detter J.C."/>
            <person name="Glavina del Rio T."/>
            <person name="Hammon N."/>
            <person name="Israni S."/>
            <person name="Dalin E."/>
            <person name="Tice H."/>
            <person name="Pitluck S."/>
            <person name="Brettin T."/>
            <person name="Bruce D."/>
            <person name="Han C."/>
            <person name="Tapia R."/>
            <person name="Gilna P."/>
            <person name="Kiss H."/>
            <person name="Schmutz J."/>
            <person name="Larimer F."/>
            <person name="Land M."/>
            <person name="Hauser L."/>
            <person name="Kyrpides N."/>
            <person name="Lykidis A."/>
            <person name="Richardson P."/>
        </authorList>
    </citation>
    <scope>NUCLEOTIDE SEQUENCE [LARGE SCALE GENOMIC DNA]</scope>
    <source>
        <strain evidence="3">OS217 / ATCC BAA-1090 / DSM 15013</strain>
    </source>
</reference>
<evidence type="ECO:0000313" key="2">
    <source>
        <dbReference type="EMBL" id="ABE55915.1"/>
    </source>
</evidence>
<dbReference type="SUPFAM" id="SSF53850">
    <property type="entry name" value="Periplasmic binding protein-like II"/>
    <property type="match status" value="1"/>
</dbReference>
<feature type="signal peptide" evidence="1">
    <location>
        <begin position="1"/>
        <end position="24"/>
    </location>
</feature>
<accession>Q12KW1</accession>
<dbReference type="Gene3D" id="3.40.190.10">
    <property type="entry name" value="Periplasmic binding protein-like II"/>
    <property type="match status" value="2"/>
</dbReference>
<dbReference type="eggNOG" id="COG0834">
    <property type="taxonomic scope" value="Bacteria"/>
</dbReference>
<sequence length="246" mass="27623">MQFSRLLVCFLLCFLLFSPQLSSADEFQYASIEGLFEQKVGEIVLPQIYQKLGHSISIISMPGKRAQMEAIMGRKDGEIMRIFTYGIENPNMVRVPTSYYHLETMAFAHKDSQITLNSKADLGKYNVLKVLGVKHTNNITQGLTHVYDFNDTQDMFTALGQKRTSLALTNTTDGLYMIKKLGLTHIVPLRPALANLELYHYIHPAVIEENPSLLQGLDTTIQAMKQSGELASLLRQAEEQVLASLP</sequence>
<keyword evidence="1" id="KW-0732">Signal</keyword>
<proteinExistence type="predicted"/>
<dbReference type="EMBL" id="CP000302">
    <property type="protein sequence ID" value="ABE55915.1"/>
    <property type="molecule type" value="Genomic_DNA"/>
</dbReference>
<evidence type="ECO:0000256" key="1">
    <source>
        <dbReference type="SAM" id="SignalP"/>
    </source>
</evidence>
<dbReference type="RefSeq" id="WP_011497066.1">
    <property type="nucleotide sequence ID" value="NC_007954.1"/>
</dbReference>
<organism evidence="2 3">
    <name type="scientific">Shewanella denitrificans (strain OS217 / ATCC BAA-1090 / DSM 15013)</name>
    <dbReference type="NCBI Taxonomy" id="318161"/>
    <lineage>
        <taxon>Bacteria</taxon>
        <taxon>Pseudomonadati</taxon>
        <taxon>Pseudomonadota</taxon>
        <taxon>Gammaproteobacteria</taxon>
        <taxon>Alteromonadales</taxon>
        <taxon>Shewanellaceae</taxon>
        <taxon>Shewanella</taxon>
    </lineage>
</organism>